<evidence type="ECO:0000313" key="2">
    <source>
        <dbReference type="EMBL" id="GCA67349.1"/>
    </source>
</evidence>
<keyword evidence="1" id="KW-0472">Membrane</keyword>
<dbReference type="EMBL" id="BHGK01000001">
    <property type="protein sequence ID" value="GCA67349.1"/>
    <property type="molecule type" value="Genomic_DNA"/>
</dbReference>
<feature type="transmembrane region" description="Helical" evidence="1">
    <location>
        <begin position="21"/>
        <end position="41"/>
    </location>
</feature>
<accession>A0A391PC11</accession>
<dbReference type="PANTHER" id="PTHR37814">
    <property type="entry name" value="CONSERVED MEMBRANE PROTEIN"/>
    <property type="match status" value="1"/>
</dbReference>
<dbReference type="PANTHER" id="PTHR37814:SF1">
    <property type="entry name" value="MEMBRANE PROTEIN"/>
    <property type="match status" value="1"/>
</dbReference>
<feature type="transmembrane region" description="Helical" evidence="1">
    <location>
        <begin position="88"/>
        <end position="110"/>
    </location>
</feature>
<gene>
    <name evidence="2" type="ORF">KGMB01110_17850</name>
</gene>
<reference evidence="3" key="1">
    <citation type="submission" date="2018-09" db="EMBL/GenBank/DDBJ databases">
        <title>Draft Genome Sequence of Mediterraneibacter sp. KCTC 15684.</title>
        <authorList>
            <person name="Kim J.S."/>
            <person name="Han K.I."/>
            <person name="Suh M.K."/>
            <person name="Lee K.C."/>
            <person name="Eom M.K."/>
            <person name="Lee J.H."/>
            <person name="Park S.H."/>
            <person name="Kang S.W."/>
            <person name="Park J.E."/>
            <person name="Oh B.S."/>
            <person name="Yu S.Y."/>
            <person name="Choi S.H."/>
            <person name="Lee D.H."/>
            <person name="Yoon H."/>
            <person name="Kim B."/>
            <person name="Yang S.J."/>
            <person name="Lee J.S."/>
        </authorList>
    </citation>
    <scope>NUCLEOTIDE SEQUENCE [LARGE SCALE GENOMIC DNA]</scope>
    <source>
        <strain evidence="3">KCTC 15684</strain>
    </source>
</reference>
<dbReference type="InterPro" id="IPR038728">
    <property type="entry name" value="YkvI-like"/>
</dbReference>
<feature type="transmembrane region" description="Helical" evidence="1">
    <location>
        <begin position="308"/>
        <end position="333"/>
    </location>
</feature>
<organism evidence="2 3">
    <name type="scientific">Mediterraneibacter butyricigenes</name>
    <dbReference type="NCBI Taxonomy" id="2316025"/>
    <lineage>
        <taxon>Bacteria</taxon>
        <taxon>Bacillati</taxon>
        <taxon>Bacillota</taxon>
        <taxon>Clostridia</taxon>
        <taxon>Lachnospirales</taxon>
        <taxon>Lachnospiraceae</taxon>
        <taxon>Mediterraneibacter</taxon>
    </lineage>
</organism>
<feature type="transmembrane region" description="Helical" evidence="1">
    <location>
        <begin position="122"/>
        <end position="141"/>
    </location>
</feature>
<keyword evidence="1" id="KW-1133">Transmembrane helix</keyword>
<feature type="transmembrane region" description="Helical" evidence="1">
    <location>
        <begin position="153"/>
        <end position="173"/>
    </location>
</feature>
<dbReference type="RefSeq" id="WP_119298100.1">
    <property type="nucleotide sequence ID" value="NZ_BHGK01000001.1"/>
</dbReference>
<dbReference type="AlphaFoldDB" id="A0A391PC11"/>
<feature type="transmembrane region" description="Helical" evidence="1">
    <location>
        <begin position="275"/>
        <end position="296"/>
    </location>
</feature>
<feature type="transmembrane region" description="Helical" evidence="1">
    <location>
        <begin position="339"/>
        <end position="357"/>
    </location>
</feature>
<name>A0A391PC11_9FIRM</name>
<dbReference type="Proteomes" id="UP000265643">
    <property type="component" value="Unassembled WGS sequence"/>
</dbReference>
<feature type="transmembrane region" description="Helical" evidence="1">
    <location>
        <begin position="47"/>
        <end position="67"/>
    </location>
</feature>
<feature type="transmembrane region" description="Helical" evidence="1">
    <location>
        <begin position="227"/>
        <end position="255"/>
    </location>
</feature>
<keyword evidence="1" id="KW-0812">Transmembrane</keyword>
<proteinExistence type="predicted"/>
<sequence length="369" mass="40147">MSEKKTKEFSVKTLLILAGSYVSFGIGAGFATGVELLQFWAPHGASAIFGLLMYSALILLCIAVVSRDCRKYKLTNMEMMYKHYCGKYIGTALQWFNTLTFFLMVGSMIAGGASSLHQTFKIPVFAGNTIMLVAVLGTSMLGMKKLTDILGNIAPIIMLAVVIICIYSCIHGTDGFAAGDQLIRAKSGLSMSSNLFFCAFLNFTYAVLNMSAYSANVSTRADHQKELVWGNVLGQTVTVLSQIFIFIVFILNASIVAGTDIPLLMLAQRLGTAFYAFYGIILVLATYTTATGMAWVAASNIQPESSKWYKLAVTAVCIGAFIFSNFGTFGVLMNFVMKFVSYLGVVFSVCVIVSKIYRAMKESKENVAN</sequence>
<feature type="transmembrane region" description="Helical" evidence="1">
    <location>
        <begin position="193"/>
        <end position="215"/>
    </location>
</feature>
<protein>
    <submittedName>
        <fullName evidence="2">Membrane protein</fullName>
    </submittedName>
</protein>
<evidence type="ECO:0000313" key="3">
    <source>
        <dbReference type="Proteomes" id="UP000265643"/>
    </source>
</evidence>
<evidence type="ECO:0000256" key="1">
    <source>
        <dbReference type="SAM" id="Phobius"/>
    </source>
</evidence>
<comment type="caution">
    <text evidence="2">The sequence shown here is derived from an EMBL/GenBank/DDBJ whole genome shotgun (WGS) entry which is preliminary data.</text>
</comment>
<keyword evidence="3" id="KW-1185">Reference proteome</keyword>